<dbReference type="GO" id="GO:0005886">
    <property type="term" value="C:plasma membrane"/>
    <property type="evidence" value="ECO:0007669"/>
    <property type="project" value="UniProtKB-SubCell"/>
</dbReference>
<feature type="transmembrane region" description="Helical" evidence="7">
    <location>
        <begin position="1011"/>
        <end position="1031"/>
    </location>
</feature>
<feature type="transmembrane region" description="Helical" evidence="7">
    <location>
        <begin position="1106"/>
        <end position="1124"/>
    </location>
</feature>
<sequence length="1141" mass="127224">MKKRALRKSIMREIFQSKARFLSILGIILLGVCFYAGIKATGPVMIESADRYFTEKNLMDGKIISTMGITETDLDLLEKDQAVEVVQPGYSQDINMVSDNRVVRFYSLPEKKKHNLNEFKVIKGHLPEKKGEIALDSLAELYGEYKLGDTLTIQGDKESLDNFNQTEYQVVGFVNSPMFIENMTRGNTQVGKGSIDYFAVIPEANFDMETYTEVYFTYKGTRDLQAYSTAYNKEVAAGIKGVKKNFKTRPADRLAEIKKEAAEPITQAKKELADGEKQLKKAQSELEKGRADLDQGQVDLANAEVLYQQEIANGEAKLASSSQELSNGQAELAVQEQNLGAAQQTLATSKAQLDQAEQQMRAQGIEPWMEIATLQGQISNLQQFAGYLTSIANDMVATATDTPDGEVIPADKLSQWSGSLVNSYVDLSQISTAIMAVSGVPMTPETRPMIIGVAPQLSQAAAGIASQTGPLEQLINTLVPLQQGYAEYQSGLAQYQAGVAQLEAARIQLAEGQVSLNQGYAQLEQAKIEGQAQLAEGRQKLIDAEAKIKDGEASLTTESAKLADGKKELAEKEKALADLKEPDYFYLDREDNPGYSEYHENSKRISSIATVFPVFFFMIAALVSLTTMTRMVDEKRGEIGALKALGYTNWEISQKYIVYATAASLIGSILGLLIGFNVFPRVIIDAYGSLYNLPSAGTVYYASYSIQSIIVALMCTLISSMVVLRYDLFSTPATLMRPKAPKAGQRIFLERLTFIWKRLSFNHKVTARNLFRYKQRMFMTVFGIAGCMALIITGFGVRDSISDVVSIQFSKLWHYQGIVTYNDEATKEETAAYEADVKNVPGLDKRLVLSQQFMRVMEKGKTTQTVTLDVPKETKYLADFVLFNDRKSGEVYKLTDQGAIINEKLAKMFKLKVGDTFELTDSDNRKFPVKIANIVENYAMHFVYMTPSYYQQVFEKEPEYNSELLLFDDKPSSKEEDKISASLMENEQVVNVSFLSQTSKAMDDTIDSLTIVVWVLIISAGTLAFIVLYNLTNINVSERIRELSTIKVLGFYNNEVTMYVYRENNILTVLGILIGCVAGKLLHGFVLETAEVDMLMFSPTIHGMSYLYSALLTLLFSLIVMWVMHRKLRNVDMIEALKSTE</sequence>
<evidence type="ECO:0000256" key="5">
    <source>
        <dbReference type="ARBA" id="ARBA00023136"/>
    </source>
</evidence>
<dbReference type="Pfam" id="PF02687">
    <property type="entry name" value="FtsX"/>
    <property type="match status" value="2"/>
</dbReference>
<dbReference type="Proteomes" id="UP000674938">
    <property type="component" value="Unassembled WGS sequence"/>
</dbReference>
<dbReference type="PANTHER" id="PTHR30287">
    <property type="entry name" value="MEMBRANE COMPONENT OF PREDICTED ABC SUPERFAMILY METABOLITE UPTAKE TRANSPORTER"/>
    <property type="match status" value="1"/>
</dbReference>
<feature type="domain" description="ABC3 transporter permease C-terminal" evidence="8">
    <location>
        <begin position="611"/>
        <end position="724"/>
    </location>
</feature>
<feature type="domain" description="ABC3 transporter permease C-terminal" evidence="8">
    <location>
        <begin position="1015"/>
        <end position="1131"/>
    </location>
</feature>
<feature type="transmembrane region" description="Helical" evidence="7">
    <location>
        <begin position="777"/>
        <end position="797"/>
    </location>
</feature>
<keyword evidence="3 7" id="KW-0812">Transmembrane</keyword>
<feature type="transmembrane region" description="Helical" evidence="7">
    <location>
        <begin position="656"/>
        <end position="679"/>
    </location>
</feature>
<keyword evidence="6" id="KW-0175">Coiled coil</keyword>
<dbReference type="AlphaFoldDB" id="A0A940P5T2"/>
<dbReference type="InterPro" id="IPR003838">
    <property type="entry name" value="ABC3_permease_C"/>
</dbReference>
<comment type="caution">
    <text evidence="9">The sequence shown here is derived from an EMBL/GenBank/DDBJ whole genome shotgun (WGS) entry which is preliminary data.</text>
</comment>
<name>A0A940P5T2_9ENTE</name>
<evidence type="ECO:0000313" key="10">
    <source>
        <dbReference type="Proteomes" id="UP000674938"/>
    </source>
</evidence>
<dbReference type="EMBL" id="JAEEGA010000006">
    <property type="protein sequence ID" value="MBP1041555.1"/>
    <property type="molecule type" value="Genomic_DNA"/>
</dbReference>
<dbReference type="InterPro" id="IPR038766">
    <property type="entry name" value="Membrane_comp_ABC_pdt"/>
</dbReference>
<comment type="subcellular location">
    <subcellularLocation>
        <location evidence="1">Cell membrane</location>
        <topology evidence="1">Multi-pass membrane protein</topology>
    </subcellularLocation>
</comment>
<keyword evidence="2" id="KW-1003">Cell membrane</keyword>
<keyword evidence="10" id="KW-1185">Reference proteome</keyword>
<feature type="coiled-coil region" evidence="6">
    <location>
        <begin position="265"/>
        <end position="292"/>
    </location>
</feature>
<gene>
    <name evidence="9" type="ORF">I6N95_11110</name>
</gene>
<dbReference type="RefSeq" id="WP_209527602.1">
    <property type="nucleotide sequence ID" value="NZ_JAEEGA010000006.1"/>
</dbReference>
<evidence type="ECO:0000256" key="2">
    <source>
        <dbReference type="ARBA" id="ARBA00022475"/>
    </source>
</evidence>
<feature type="transmembrane region" description="Helical" evidence="7">
    <location>
        <begin position="699"/>
        <end position="724"/>
    </location>
</feature>
<feature type="transmembrane region" description="Helical" evidence="7">
    <location>
        <begin position="605"/>
        <end position="626"/>
    </location>
</feature>
<accession>A0A940P5T2</accession>
<feature type="transmembrane region" description="Helical" evidence="7">
    <location>
        <begin position="1066"/>
        <end position="1086"/>
    </location>
</feature>
<organism evidence="9 10">
    <name type="scientific">Vagococcus allomyrinae</name>
    <dbReference type="NCBI Taxonomy" id="2794353"/>
    <lineage>
        <taxon>Bacteria</taxon>
        <taxon>Bacillati</taxon>
        <taxon>Bacillota</taxon>
        <taxon>Bacilli</taxon>
        <taxon>Lactobacillales</taxon>
        <taxon>Enterococcaceae</taxon>
        <taxon>Vagococcus</taxon>
    </lineage>
</organism>
<evidence type="ECO:0000256" key="6">
    <source>
        <dbReference type="SAM" id="Coils"/>
    </source>
</evidence>
<protein>
    <submittedName>
        <fullName evidence="9">FtsX-like permease family protein</fullName>
    </submittedName>
</protein>
<evidence type="ECO:0000256" key="3">
    <source>
        <dbReference type="ARBA" id="ARBA00022692"/>
    </source>
</evidence>
<evidence type="ECO:0000256" key="4">
    <source>
        <dbReference type="ARBA" id="ARBA00022989"/>
    </source>
</evidence>
<keyword evidence="4 7" id="KW-1133">Transmembrane helix</keyword>
<evidence type="ECO:0000259" key="8">
    <source>
        <dbReference type="Pfam" id="PF02687"/>
    </source>
</evidence>
<feature type="coiled-coil region" evidence="6">
    <location>
        <begin position="339"/>
        <end position="366"/>
    </location>
</feature>
<evidence type="ECO:0000256" key="7">
    <source>
        <dbReference type="SAM" id="Phobius"/>
    </source>
</evidence>
<dbReference type="PANTHER" id="PTHR30287:SF1">
    <property type="entry name" value="INNER MEMBRANE PROTEIN"/>
    <property type="match status" value="1"/>
</dbReference>
<reference evidence="9" key="1">
    <citation type="submission" date="2020-12" db="EMBL/GenBank/DDBJ databases">
        <title>Vagococcus allomyrinae sp. nov. and Enterococcus lavae sp. nov., isolated from the larvae of Allomyrina dichotoma.</title>
        <authorList>
            <person name="Lee S.D."/>
        </authorList>
    </citation>
    <scope>NUCLEOTIDE SEQUENCE</scope>
    <source>
        <strain evidence="9">BWB3-3</strain>
    </source>
</reference>
<evidence type="ECO:0000256" key="1">
    <source>
        <dbReference type="ARBA" id="ARBA00004651"/>
    </source>
</evidence>
<evidence type="ECO:0000313" key="9">
    <source>
        <dbReference type="EMBL" id="MBP1041555.1"/>
    </source>
</evidence>
<keyword evidence="5 7" id="KW-0472">Membrane</keyword>
<feature type="transmembrane region" description="Helical" evidence="7">
    <location>
        <begin position="21"/>
        <end position="38"/>
    </location>
</feature>
<proteinExistence type="predicted"/>